<keyword evidence="8" id="KW-0694">RNA-binding</keyword>
<evidence type="ECO:0000256" key="7">
    <source>
        <dbReference type="ARBA" id="ARBA00022763"/>
    </source>
</evidence>
<evidence type="ECO:0000313" key="24">
    <source>
        <dbReference type="Proteomes" id="UP001461498"/>
    </source>
</evidence>
<dbReference type="SUPFAM" id="SSF50729">
    <property type="entry name" value="PH domain-like"/>
    <property type="match status" value="1"/>
</dbReference>
<dbReference type="EMBL" id="JAPXFL010000001">
    <property type="protein sequence ID" value="KAK9512300.1"/>
    <property type="molecule type" value="Genomic_DNA"/>
</dbReference>
<dbReference type="Gene3D" id="2.30.29.30">
    <property type="entry name" value="Pleckstrin-homology domain (PH domain)/Phosphotyrosine-binding domain (PTB)"/>
    <property type="match status" value="2"/>
</dbReference>
<feature type="compositionally biased region" description="Acidic residues" evidence="21">
    <location>
        <begin position="463"/>
        <end position="478"/>
    </location>
</feature>
<dbReference type="PRINTS" id="PR00887">
    <property type="entry name" value="SSRCOGNITION"/>
</dbReference>
<dbReference type="PANTHER" id="PTHR45849:SF1">
    <property type="entry name" value="FACT COMPLEX SUBUNIT SSRP1"/>
    <property type="match status" value="1"/>
</dbReference>
<dbReference type="InterPro" id="IPR013719">
    <property type="entry name" value="RTT106/SPT16-like_middle_dom"/>
</dbReference>
<dbReference type="InterPro" id="IPR036910">
    <property type="entry name" value="HMG_box_dom_sf"/>
</dbReference>
<evidence type="ECO:0000256" key="16">
    <source>
        <dbReference type="ARBA" id="ARBA00068863"/>
    </source>
</evidence>
<evidence type="ECO:0000256" key="14">
    <source>
        <dbReference type="ARBA" id="ARBA00031592"/>
    </source>
</evidence>
<dbReference type="InterPro" id="IPR009071">
    <property type="entry name" value="HMG_box_dom"/>
</dbReference>
<feature type="compositionally biased region" description="Acidic residues" evidence="21">
    <location>
        <begin position="440"/>
        <end position="449"/>
    </location>
</feature>
<dbReference type="CDD" id="cd13230">
    <property type="entry name" value="PH1_SSRP1-like"/>
    <property type="match status" value="1"/>
</dbReference>
<dbReference type="Gene3D" id="2.30.29.150">
    <property type="match status" value="1"/>
</dbReference>
<dbReference type="InterPro" id="IPR024954">
    <property type="entry name" value="SSRP1_DD"/>
</dbReference>
<evidence type="ECO:0000256" key="13">
    <source>
        <dbReference type="ARBA" id="ARBA00023242"/>
    </source>
</evidence>
<dbReference type="InterPro" id="IPR011993">
    <property type="entry name" value="PH-like_dom_sf"/>
</dbReference>
<evidence type="ECO:0000256" key="11">
    <source>
        <dbReference type="ARBA" id="ARBA00023163"/>
    </source>
</evidence>
<evidence type="ECO:0000256" key="9">
    <source>
        <dbReference type="ARBA" id="ARBA00023015"/>
    </source>
</evidence>
<evidence type="ECO:0000256" key="8">
    <source>
        <dbReference type="ARBA" id="ARBA00022884"/>
    </source>
</evidence>
<dbReference type="Pfam" id="PF03531">
    <property type="entry name" value="SSrecog"/>
    <property type="match status" value="1"/>
</dbReference>
<evidence type="ECO:0000256" key="21">
    <source>
        <dbReference type="SAM" id="MobiDB-lite"/>
    </source>
</evidence>
<evidence type="ECO:0000256" key="6">
    <source>
        <dbReference type="ARBA" id="ARBA00022705"/>
    </source>
</evidence>
<feature type="DNA-binding region" description="HMG box" evidence="20">
    <location>
        <begin position="560"/>
        <end position="626"/>
    </location>
</feature>
<reference evidence="23 24" key="1">
    <citation type="submission" date="2022-12" db="EMBL/GenBank/DDBJ databases">
        <title>Chromosome-level genome assembly of true bugs.</title>
        <authorList>
            <person name="Ma L."/>
            <person name="Li H."/>
        </authorList>
    </citation>
    <scope>NUCLEOTIDE SEQUENCE [LARGE SCALE GENOMIC DNA]</scope>
    <source>
        <strain evidence="23">Lab_2022b</strain>
    </source>
</reference>
<dbReference type="SUPFAM" id="SSF47095">
    <property type="entry name" value="HMG-box"/>
    <property type="match status" value="1"/>
</dbReference>
<organism evidence="23 24">
    <name type="scientific">Rhynocoris fuscipes</name>
    <dbReference type="NCBI Taxonomy" id="488301"/>
    <lineage>
        <taxon>Eukaryota</taxon>
        <taxon>Metazoa</taxon>
        <taxon>Ecdysozoa</taxon>
        <taxon>Arthropoda</taxon>
        <taxon>Hexapoda</taxon>
        <taxon>Insecta</taxon>
        <taxon>Pterygota</taxon>
        <taxon>Neoptera</taxon>
        <taxon>Paraneoptera</taxon>
        <taxon>Hemiptera</taxon>
        <taxon>Heteroptera</taxon>
        <taxon>Panheteroptera</taxon>
        <taxon>Cimicomorpha</taxon>
        <taxon>Reduviidae</taxon>
        <taxon>Harpactorinae</taxon>
        <taxon>Harpactorini</taxon>
        <taxon>Rhynocoris</taxon>
    </lineage>
</organism>
<dbReference type="Pfam" id="PF08512">
    <property type="entry name" value="Rttp106-like_middle"/>
    <property type="match status" value="1"/>
</dbReference>
<keyword evidence="5" id="KW-0158">Chromosome</keyword>
<feature type="compositionally biased region" description="Basic and acidic residues" evidence="21">
    <location>
        <begin position="686"/>
        <end position="707"/>
    </location>
</feature>
<evidence type="ECO:0000256" key="19">
    <source>
        <dbReference type="ARBA" id="ARBA00083607"/>
    </source>
</evidence>
<evidence type="ECO:0000256" key="20">
    <source>
        <dbReference type="PROSITE-ProRule" id="PRU00267"/>
    </source>
</evidence>
<feature type="compositionally biased region" description="Basic and acidic residues" evidence="21">
    <location>
        <begin position="740"/>
        <end position="752"/>
    </location>
</feature>
<evidence type="ECO:0000256" key="18">
    <source>
        <dbReference type="ARBA" id="ARBA00081248"/>
    </source>
</evidence>
<dbReference type="GO" id="GO:0003723">
    <property type="term" value="F:RNA binding"/>
    <property type="evidence" value="ECO:0007669"/>
    <property type="project" value="UniProtKB-KW"/>
</dbReference>
<dbReference type="Gene3D" id="1.10.30.10">
    <property type="entry name" value="High mobility group box domain"/>
    <property type="match status" value="1"/>
</dbReference>
<dbReference type="Pfam" id="PF17292">
    <property type="entry name" value="POB3_N"/>
    <property type="match status" value="1"/>
</dbReference>
<dbReference type="GO" id="GO:0006281">
    <property type="term" value="P:DNA repair"/>
    <property type="evidence" value="ECO:0007669"/>
    <property type="project" value="UniProtKB-KW"/>
</dbReference>
<dbReference type="GO" id="GO:1902275">
    <property type="term" value="P:regulation of chromatin organization"/>
    <property type="evidence" value="ECO:0007669"/>
    <property type="project" value="TreeGrafter"/>
</dbReference>
<protein>
    <recommendedName>
        <fullName evidence="4">FACT complex subunit SSRP1</fullName>
    </recommendedName>
    <alternativeName>
        <fullName evidence="16">FACT complex subunit Ssrp1</fullName>
    </alternativeName>
    <alternativeName>
        <fullName evidence="14 19">Facilitates Chromatin transcription complex subunit SSRP1</fullName>
    </alternativeName>
    <alternativeName>
        <fullName evidence="17">Recombination signal sequence recognition protein</fullName>
    </alternativeName>
    <alternativeName>
        <fullName evidence="18">Single-strand recognition protein</fullName>
    </alternativeName>
</protein>
<dbReference type="GO" id="GO:0042393">
    <property type="term" value="F:histone binding"/>
    <property type="evidence" value="ECO:0007669"/>
    <property type="project" value="TreeGrafter"/>
</dbReference>
<dbReference type="FunFam" id="2.30.29.30:FF:000119">
    <property type="entry name" value="FACT complex subunit SSRP1"/>
    <property type="match status" value="1"/>
</dbReference>
<sequence>MTDVLEYFDITAEIKGALCPGRLKLTDSNIIFKNNKTGKVEQLAGSDLELCNWQKLVGTWGLRLFLKNGSLRRFTGFKESDLEKVAKYFKTKYSQDLSEKELSVRGWNWGTAKFAGSVLSFDVNNLTAFDIPLSNVSQCTTGKNEVTVEFHQNDEAPVSLMEIRFHIPSTELAGDDPVESFHSQVMQKASVISVSGDAIAIFREIQCLTPRGRYDIKIFSSFFQLHGKTFDYKIPMATVLRLFSLPHKDGRQNFIVVSLDPPIKQGQTRYHYLVYLFGQDEETSLELPFSEEELAEKYEGKLTKEMSGPTHEVLSKIMKVLVNRKITVPSGGFVGHSGTPAVGCSYKAAAGYMYPLERGFIYIHKPPLHIRFEEISSVNFARSGGSTRSFDFEIELKSGVVHTFSSIEKEEYGKLFDFITSKKLRVKNKKSDKPTYGADDFGDSDDEKEPDAYLARVKREAEERDEEEGGSSEDESTDEDFKPQEQESDVAEEFDSNPSTTDSEEDSDASGGGGGGSGEDGEKKEKKKKKEKKEKKKKTVTISEKPRKKREKKEKDSNKPKRAPSAYMLWFNENREKIKQDNPGISFTDIAKKAGELWKKLDDKSEWEKKSAKMKDEYLEAMSEYKATAKDRAKGESGSTKKKSKSNSSSSSSSKPANSSPIKSGSGGAYISKEFIEDTDSSDSDDDKKTTTKKETAKSDDEKEKKSKDKVKQKKSSGEDDSDDNKDASSKDSDADDSEKESKKKEKNNKNKDKSKKRKAESDGDKDKKKKKKKAESSSEEEEEEEEDDADDDEEELEDTPSDSD</sequence>
<evidence type="ECO:0000256" key="12">
    <source>
        <dbReference type="ARBA" id="ARBA00023204"/>
    </source>
</evidence>
<dbReference type="InterPro" id="IPR050454">
    <property type="entry name" value="RTT106/SSRP1_HistChap/FACT"/>
</dbReference>
<dbReference type="PANTHER" id="PTHR45849">
    <property type="entry name" value="FACT COMPLEX SUBUNIT SSRP1"/>
    <property type="match status" value="1"/>
</dbReference>
<gene>
    <name evidence="23" type="ORF">O3M35_000757</name>
</gene>
<feature type="compositionally biased region" description="Low complexity" evidence="21">
    <location>
        <begin position="646"/>
        <end position="664"/>
    </location>
</feature>
<dbReference type="GO" id="GO:0035101">
    <property type="term" value="C:FACT complex"/>
    <property type="evidence" value="ECO:0007669"/>
    <property type="project" value="TreeGrafter"/>
</dbReference>
<evidence type="ECO:0000256" key="3">
    <source>
        <dbReference type="ARBA" id="ARBA00010060"/>
    </source>
</evidence>
<dbReference type="GO" id="GO:0031491">
    <property type="term" value="F:nucleosome binding"/>
    <property type="evidence" value="ECO:0007669"/>
    <property type="project" value="TreeGrafter"/>
</dbReference>
<dbReference type="Proteomes" id="UP001461498">
    <property type="component" value="Unassembled WGS sequence"/>
</dbReference>
<dbReference type="FunFam" id="2.30.29.30:FF:000098">
    <property type="entry name" value="Fact complex subunit ssrp1"/>
    <property type="match status" value="1"/>
</dbReference>
<dbReference type="FunFam" id="1.10.30.10:FF:000036">
    <property type="entry name" value="high mobility group protein D"/>
    <property type="match status" value="1"/>
</dbReference>
<dbReference type="GO" id="GO:0003677">
    <property type="term" value="F:DNA binding"/>
    <property type="evidence" value="ECO:0007669"/>
    <property type="project" value="UniProtKB-UniRule"/>
</dbReference>
<evidence type="ECO:0000256" key="17">
    <source>
        <dbReference type="ARBA" id="ARBA00077775"/>
    </source>
</evidence>
<dbReference type="GO" id="GO:0005730">
    <property type="term" value="C:nucleolus"/>
    <property type="evidence" value="ECO:0007669"/>
    <property type="project" value="UniProtKB-SubCell"/>
</dbReference>
<comment type="subcellular location">
    <subcellularLocation>
        <location evidence="1">Chromosome</location>
    </subcellularLocation>
    <subcellularLocation>
        <location evidence="2">Nucleus</location>
        <location evidence="2">Nucleolus</location>
    </subcellularLocation>
</comment>
<evidence type="ECO:0000259" key="22">
    <source>
        <dbReference type="PROSITE" id="PS50118"/>
    </source>
</evidence>
<comment type="function">
    <text evidence="15">Component of the FACT complex, a general chromatin factor that acts to reorganize nucleosomes. The FACT complex is involved in multiple processes that require DNA as a template such as mRNA elongation, DNA replication and DNA repair. During transcription elongation the FACT complex acts as a histone chaperone that both destabilizes and restores nucleosomal structure. It facilitates the passage of RNA polymerase II and transcription by promoting the dissociation of one histone H2A-H2B dimer from the nucleosome, then subsequently promotes the reestablishment of the nucleosome following the passage of RNA polymerase II. Binds specifically to single-stranded DNA and RNA with highest affinity for nucleotides G and U. The FACT complex is required for expression of Hox genes.</text>
</comment>
<dbReference type="GO" id="GO:0006260">
    <property type="term" value="P:DNA replication"/>
    <property type="evidence" value="ECO:0007669"/>
    <property type="project" value="UniProtKB-KW"/>
</dbReference>
<dbReference type="EMBL" id="JAPXFL010000001">
    <property type="protein sequence ID" value="KAK9512299.1"/>
    <property type="molecule type" value="Genomic_DNA"/>
</dbReference>
<feature type="region of interest" description="Disordered" evidence="21">
    <location>
        <begin position="627"/>
        <end position="805"/>
    </location>
</feature>
<evidence type="ECO:0000256" key="10">
    <source>
        <dbReference type="ARBA" id="ARBA00023125"/>
    </source>
</evidence>
<feature type="compositionally biased region" description="Acidic residues" evidence="21">
    <location>
        <begin position="778"/>
        <end position="805"/>
    </location>
</feature>
<keyword evidence="9" id="KW-0805">Transcription regulation</keyword>
<evidence type="ECO:0000313" key="23">
    <source>
        <dbReference type="EMBL" id="KAK9512299.1"/>
    </source>
</evidence>
<dbReference type="SMART" id="SM01287">
    <property type="entry name" value="Rtt106"/>
    <property type="match status" value="1"/>
</dbReference>
<keyword evidence="6" id="KW-0235">DNA replication</keyword>
<evidence type="ECO:0000256" key="1">
    <source>
        <dbReference type="ARBA" id="ARBA00004286"/>
    </source>
</evidence>
<feature type="region of interest" description="Disordered" evidence="21">
    <location>
        <begin position="429"/>
        <end position="567"/>
    </location>
</feature>
<proteinExistence type="inferred from homology"/>
<dbReference type="FunFam" id="2.30.29.150:FF:000001">
    <property type="entry name" value="Fact complex subunit ssrp1"/>
    <property type="match status" value="1"/>
</dbReference>
<dbReference type="CDD" id="cd13231">
    <property type="entry name" value="PH2_SSRP1-like"/>
    <property type="match status" value="1"/>
</dbReference>
<evidence type="ECO:0000256" key="5">
    <source>
        <dbReference type="ARBA" id="ARBA00022454"/>
    </source>
</evidence>
<dbReference type="InterPro" id="IPR000969">
    <property type="entry name" value="SSRP1/POB3"/>
</dbReference>
<comment type="caution">
    <text evidence="23">The sequence shown here is derived from an EMBL/GenBank/DDBJ whole genome shotgun (WGS) entry which is preliminary data.</text>
</comment>
<feature type="domain" description="HMG box" evidence="22">
    <location>
        <begin position="560"/>
        <end position="626"/>
    </location>
</feature>
<keyword evidence="7" id="KW-0227">DNA damage</keyword>
<keyword evidence="13 20" id="KW-0539">Nucleus</keyword>
<dbReference type="FunFam" id="2.30.29.220:FF:000001">
    <property type="entry name" value="FACT complex subunit SSRP1"/>
    <property type="match status" value="1"/>
</dbReference>
<comment type="similarity">
    <text evidence="3">Belongs to the SSRP1 family.</text>
</comment>
<dbReference type="CDD" id="cd21994">
    <property type="entry name" value="HMG-box_SSRP1-like"/>
    <property type="match status" value="1"/>
</dbReference>
<keyword evidence="10 20" id="KW-0238">DNA-binding</keyword>
<keyword evidence="11" id="KW-0804">Transcription</keyword>
<dbReference type="Pfam" id="PF00505">
    <property type="entry name" value="HMG_box"/>
    <property type="match status" value="1"/>
</dbReference>
<evidence type="ECO:0000256" key="4">
    <source>
        <dbReference type="ARBA" id="ARBA00016104"/>
    </source>
</evidence>
<evidence type="ECO:0000256" key="2">
    <source>
        <dbReference type="ARBA" id="ARBA00004604"/>
    </source>
</evidence>
<feature type="compositionally biased region" description="Acidic residues" evidence="21">
    <location>
        <begin position="486"/>
        <end position="495"/>
    </location>
</feature>
<dbReference type="PROSITE" id="PS50118">
    <property type="entry name" value="HMG_BOX_2"/>
    <property type="match status" value="1"/>
</dbReference>
<keyword evidence="12" id="KW-0234">DNA repair</keyword>
<dbReference type="AlphaFoldDB" id="A0AAW1DMV1"/>
<name>A0AAW1DMV1_9HEMI</name>
<keyword evidence="24" id="KW-1185">Reference proteome</keyword>
<dbReference type="InterPro" id="IPR038167">
    <property type="entry name" value="SSRP1_sf"/>
</dbReference>
<dbReference type="SMART" id="SM00398">
    <property type="entry name" value="HMG"/>
    <property type="match status" value="1"/>
</dbReference>
<feature type="compositionally biased region" description="Basic residues" evidence="21">
    <location>
        <begin position="525"/>
        <end position="539"/>
    </location>
</feature>
<dbReference type="InterPro" id="IPR048993">
    <property type="entry name" value="SSRP1-like_PH1"/>
</dbReference>
<dbReference type="Gene3D" id="2.30.29.220">
    <property type="entry name" value="Structure-specific recognition protein (SSRP1)"/>
    <property type="match status" value="1"/>
</dbReference>
<dbReference type="InterPro" id="IPR035417">
    <property type="entry name" value="SSRP1/POB3_N"/>
</dbReference>
<dbReference type="Pfam" id="PF21103">
    <property type="entry name" value="PH1_SSRP1-like"/>
    <property type="match status" value="1"/>
</dbReference>
<evidence type="ECO:0000256" key="15">
    <source>
        <dbReference type="ARBA" id="ARBA00058159"/>
    </source>
</evidence>
<accession>A0AAW1DMV1</accession>